<dbReference type="AlphaFoldDB" id="A0A0F8XVJ5"/>
<evidence type="ECO:0000256" key="1">
    <source>
        <dbReference type="SAM" id="MobiDB-lite"/>
    </source>
</evidence>
<dbReference type="EMBL" id="LAZR01056929">
    <property type="protein sequence ID" value="KKK73127.1"/>
    <property type="molecule type" value="Genomic_DNA"/>
</dbReference>
<protein>
    <submittedName>
        <fullName evidence="2">Uncharacterized protein</fullName>
    </submittedName>
</protein>
<comment type="caution">
    <text evidence="2">The sequence shown here is derived from an EMBL/GenBank/DDBJ whole genome shotgun (WGS) entry which is preliminary data.</text>
</comment>
<sequence length="181" mass="19973">MTGHQLATIPSLSLLLKTALAGKPEYRFPESGGSYTVEGPWEPWNASEAAREEARVWLKAVGHIERPLDKRALVMAMAKLSMATAKPKMTLQDAGVKGEVYYTTLADLPGAVVLAGFEEAIKTFRWFPSVAELRGLMEPKANELRLQIERARTLARKPEPRPKLAAPKLKGFGDMTKAEKD</sequence>
<feature type="non-terminal residue" evidence="2">
    <location>
        <position position="181"/>
    </location>
</feature>
<name>A0A0F8XVJ5_9ZZZZ</name>
<accession>A0A0F8XVJ5</accession>
<evidence type="ECO:0000313" key="2">
    <source>
        <dbReference type="EMBL" id="KKK73127.1"/>
    </source>
</evidence>
<feature type="region of interest" description="Disordered" evidence="1">
    <location>
        <begin position="153"/>
        <end position="181"/>
    </location>
</feature>
<organism evidence="2">
    <name type="scientific">marine sediment metagenome</name>
    <dbReference type="NCBI Taxonomy" id="412755"/>
    <lineage>
        <taxon>unclassified sequences</taxon>
        <taxon>metagenomes</taxon>
        <taxon>ecological metagenomes</taxon>
    </lineage>
</organism>
<feature type="compositionally biased region" description="Basic and acidic residues" evidence="1">
    <location>
        <begin position="153"/>
        <end position="162"/>
    </location>
</feature>
<proteinExistence type="predicted"/>
<gene>
    <name evidence="2" type="ORF">LCGC14_2896940</name>
</gene>
<reference evidence="2" key="1">
    <citation type="journal article" date="2015" name="Nature">
        <title>Complex archaea that bridge the gap between prokaryotes and eukaryotes.</title>
        <authorList>
            <person name="Spang A."/>
            <person name="Saw J.H."/>
            <person name="Jorgensen S.L."/>
            <person name="Zaremba-Niedzwiedzka K."/>
            <person name="Martijn J."/>
            <person name="Lind A.E."/>
            <person name="van Eijk R."/>
            <person name="Schleper C."/>
            <person name="Guy L."/>
            <person name="Ettema T.J."/>
        </authorList>
    </citation>
    <scope>NUCLEOTIDE SEQUENCE</scope>
</reference>